<organism evidence="2 3">
    <name type="scientific">Parapedobacter koreensis</name>
    <dbReference type="NCBI Taxonomy" id="332977"/>
    <lineage>
        <taxon>Bacteria</taxon>
        <taxon>Pseudomonadati</taxon>
        <taxon>Bacteroidota</taxon>
        <taxon>Sphingobacteriia</taxon>
        <taxon>Sphingobacteriales</taxon>
        <taxon>Sphingobacteriaceae</taxon>
        <taxon>Parapedobacter</taxon>
    </lineage>
</organism>
<keyword evidence="1" id="KW-0812">Transmembrane</keyword>
<evidence type="ECO:0000313" key="3">
    <source>
        <dbReference type="Proteomes" id="UP000198916"/>
    </source>
</evidence>
<dbReference type="OrthoDB" id="1467814at2"/>
<protein>
    <submittedName>
        <fullName evidence="2">Uncharacterized protein</fullName>
    </submittedName>
</protein>
<dbReference type="RefSeq" id="WP_090604757.1">
    <property type="nucleotide sequence ID" value="NZ_FNZR01000003.1"/>
</dbReference>
<keyword evidence="1" id="KW-0472">Membrane</keyword>
<evidence type="ECO:0000256" key="1">
    <source>
        <dbReference type="SAM" id="Phobius"/>
    </source>
</evidence>
<proteinExistence type="predicted"/>
<reference evidence="3" key="1">
    <citation type="submission" date="2016-10" db="EMBL/GenBank/DDBJ databases">
        <authorList>
            <person name="Varghese N."/>
            <person name="Submissions S."/>
        </authorList>
    </citation>
    <scope>NUCLEOTIDE SEQUENCE [LARGE SCALE GENOMIC DNA]</scope>
    <source>
        <strain evidence="3">Jip14</strain>
    </source>
</reference>
<keyword evidence="1" id="KW-1133">Transmembrane helix</keyword>
<accession>A0A1H7LTU6</accession>
<evidence type="ECO:0000313" key="2">
    <source>
        <dbReference type="EMBL" id="SEL02360.1"/>
    </source>
</evidence>
<dbReference type="PROSITE" id="PS51257">
    <property type="entry name" value="PROKAR_LIPOPROTEIN"/>
    <property type="match status" value="1"/>
</dbReference>
<feature type="transmembrane region" description="Helical" evidence="1">
    <location>
        <begin position="104"/>
        <end position="127"/>
    </location>
</feature>
<feature type="transmembrane region" description="Helical" evidence="1">
    <location>
        <begin position="74"/>
        <end position="92"/>
    </location>
</feature>
<dbReference type="EMBL" id="FNZR01000003">
    <property type="protein sequence ID" value="SEL02360.1"/>
    <property type="molecule type" value="Genomic_DNA"/>
</dbReference>
<dbReference type="Proteomes" id="UP000198916">
    <property type="component" value="Unassembled WGS sequence"/>
</dbReference>
<feature type="transmembrane region" description="Helical" evidence="1">
    <location>
        <begin position="37"/>
        <end position="62"/>
    </location>
</feature>
<dbReference type="AlphaFoldDB" id="A0A1H7LTU6"/>
<sequence length="132" mass="14603">MKWKKFLLQGGTASLLSIIACLIYQEIYTHTFETDFAAVLNITGIVGASILGCLLISLGYVLIEKWNKSQWIGIFNLVVTGLSFASVISPLATTLPLDMESPELFPGLAIPMHFFPALAFFTIVPFFNEKKQ</sequence>
<gene>
    <name evidence="2" type="ORF">SAMN05421740_103267</name>
</gene>
<name>A0A1H7LTU6_9SPHI</name>
<dbReference type="STRING" id="332977.SAMN05421740_103267"/>
<keyword evidence="3" id="KW-1185">Reference proteome</keyword>